<protein>
    <submittedName>
        <fullName evidence="2">Sortase A</fullName>
    </submittedName>
</protein>
<name>A0A1H3T4L1_9MICO</name>
<dbReference type="AlphaFoldDB" id="A0A1H3T4L1"/>
<keyword evidence="1" id="KW-0812">Transmembrane</keyword>
<accession>A0A1H3T4L1</accession>
<keyword evidence="1" id="KW-0472">Membrane</keyword>
<dbReference type="InterPro" id="IPR023365">
    <property type="entry name" value="Sortase_dom-sf"/>
</dbReference>
<feature type="transmembrane region" description="Helical" evidence="1">
    <location>
        <begin position="40"/>
        <end position="58"/>
    </location>
</feature>
<keyword evidence="3" id="KW-1185">Reference proteome</keyword>
<evidence type="ECO:0000256" key="1">
    <source>
        <dbReference type="SAM" id="Phobius"/>
    </source>
</evidence>
<dbReference type="EMBL" id="FNPZ01000004">
    <property type="protein sequence ID" value="SDZ45196.1"/>
    <property type="molecule type" value="Genomic_DNA"/>
</dbReference>
<dbReference type="STRING" id="381665.SAMN05216554_3988"/>
<evidence type="ECO:0000313" key="2">
    <source>
        <dbReference type="EMBL" id="SDZ45196.1"/>
    </source>
</evidence>
<gene>
    <name evidence="2" type="ORF">SAMN05216554_3988</name>
</gene>
<sequence>MTTVPRTPLLPGPGTAFAGAARPRVVRLEPDAGAVTISRVLQMISIVLLVLVVDIVAISQVQHYAWQNSLYQDVRLHLAEGSVPTGPAGADGQVVAPGTPLAVFRAAELGIDHEVIVEGTASAQTMQGIGHLRSTALPCQVGTSVLMARASAYGGIGGAWSRLVPGQRFSVTMAQGACTYEVMGSRLAGDQAPPFPIGREGRLILTTASGAPFMPDGVLRIDTKLVTDAFDRPPLVLPDAALPASERAMGADSSGAFGLLLLLEVLVAAALGATWLWKRWGRWESWIVAVPVIATIGLLAATNVNSFLPNLL</sequence>
<feature type="transmembrane region" description="Helical" evidence="1">
    <location>
        <begin position="256"/>
        <end position="277"/>
    </location>
</feature>
<dbReference type="RefSeq" id="WP_175494376.1">
    <property type="nucleotide sequence ID" value="NZ_FNPZ01000004.1"/>
</dbReference>
<keyword evidence="1" id="KW-1133">Transmembrane helix</keyword>
<organism evidence="2 3">
    <name type="scientific">Herbiconiux ginsengi</name>
    <dbReference type="NCBI Taxonomy" id="381665"/>
    <lineage>
        <taxon>Bacteria</taxon>
        <taxon>Bacillati</taxon>
        <taxon>Actinomycetota</taxon>
        <taxon>Actinomycetes</taxon>
        <taxon>Micrococcales</taxon>
        <taxon>Microbacteriaceae</taxon>
        <taxon>Herbiconiux</taxon>
    </lineage>
</organism>
<dbReference type="Proteomes" id="UP000198891">
    <property type="component" value="Unassembled WGS sequence"/>
</dbReference>
<dbReference type="Gene3D" id="2.40.260.10">
    <property type="entry name" value="Sortase"/>
    <property type="match status" value="1"/>
</dbReference>
<evidence type="ECO:0000313" key="3">
    <source>
        <dbReference type="Proteomes" id="UP000198891"/>
    </source>
</evidence>
<proteinExistence type="predicted"/>
<reference evidence="2 3" key="1">
    <citation type="submission" date="2016-10" db="EMBL/GenBank/DDBJ databases">
        <authorList>
            <person name="de Groot N.N."/>
        </authorList>
    </citation>
    <scope>NUCLEOTIDE SEQUENCE [LARGE SCALE GENOMIC DNA]</scope>
    <source>
        <strain evidence="2 3">CGMCC 4.3491</strain>
    </source>
</reference>
<feature type="transmembrane region" description="Helical" evidence="1">
    <location>
        <begin position="283"/>
        <end position="308"/>
    </location>
</feature>